<dbReference type="InterPro" id="IPR023214">
    <property type="entry name" value="HAD_sf"/>
</dbReference>
<dbReference type="PANTHER" id="PTHR43434:SF1">
    <property type="entry name" value="PHOSPHOGLYCOLATE PHOSPHATASE"/>
    <property type="match status" value="1"/>
</dbReference>
<dbReference type="STRING" id="1434111.MSLAZ_1844"/>
<dbReference type="GO" id="GO:0008967">
    <property type="term" value="F:phosphoglycolate phosphatase activity"/>
    <property type="evidence" value="ECO:0007669"/>
    <property type="project" value="TreeGrafter"/>
</dbReference>
<protein>
    <submittedName>
        <fullName evidence="1">Uncharacterized protein</fullName>
    </submittedName>
</protein>
<dbReference type="SUPFAM" id="SSF56784">
    <property type="entry name" value="HAD-like"/>
    <property type="match status" value="1"/>
</dbReference>
<dbReference type="AlphaFoldDB" id="A0A0E3WSP6"/>
<dbReference type="Proteomes" id="UP000033072">
    <property type="component" value="Chromosome"/>
</dbReference>
<dbReference type="KEGG" id="mls:MSLAZ_1844"/>
<dbReference type="InterPro" id="IPR050155">
    <property type="entry name" value="HAD-like_hydrolase_sf"/>
</dbReference>
<dbReference type="GO" id="GO:0006281">
    <property type="term" value="P:DNA repair"/>
    <property type="evidence" value="ECO:0007669"/>
    <property type="project" value="TreeGrafter"/>
</dbReference>
<name>A0A0E3WSP6_9EURY</name>
<dbReference type="RefSeq" id="WP_157197130.1">
    <property type="nucleotide sequence ID" value="NZ_CP009515.1"/>
</dbReference>
<proteinExistence type="predicted"/>
<evidence type="ECO:0000313" key="2">
    <source>
        <dbReference type="Proteomes" id="UP000033072"/>
    </source>
</evidence>
<dbReference type="HOGENOM" id="CLU_1227662_0_0_2"/>
<dbReference type="EMBL" id="CP009515">
    <property type="protein sequence ID" value="AKB75105.1"/>
    <property type="molecule type" value="Genomic_DNA"/>
</dbReference>
<sequence>MNIKIKYIVSDLNGTLVDAMPIYTRVFCDVVKRQTGIESPNIAAYSIAATGTPWDEQFSHILEHHKLPKDAVPKLMDEFCNTVYDETYSLFPKAEALLKLFKTKGYRVFITSGSGTGPMMKRLYEVGIFPYIDCLLGFDIYKKGPKHIEMLAEKEGLSLKQFALQSVYFGDGPGDMRLAKNAGLFAIGVAQTVDPELLKEAGADLVLAKIGDALEMDWGKLEISI</sequence>
<gene>
    <name evidence="1" type="ORF">MSLAZ_1844</name>
</gene>
<keyword evidence="2" id="KW-1185">Reference proteome</keyword>
<dbReference type="GO" id="GO:0005829">
    <property type="term" value="C:cytosol"/>
    <property type="evidence" value="ECO:0007669"/>
    <property type="project" value="TreeGrafter"/>
</dbReference>
<evidence type="ECO:0000313" key="1">
    <source>
        <dbReference type="EMBL" id="AKB75105.1"/>
    </source>
</evidence>
<dbReference type="GeneID" id="24806622"/>
<dbReference type="SFLD" id="SFLDG01129">
    <property type="entry name" value="C1.5:_HAD__Beta-PGM__Phosphata"/>
    <property type="match status" value="1"/>
</dbReference>
<reference evidence="1 2" key="1">
    <citation type="submission" date="2014-07" db="EMBL/GenBank/DDBJ databases">
        <title>Methanogenic archaea and the global carbon cycle.</title>
        <authorList>
            <person name="Henriksen J.R."/>
            <person name="Luke J."/>
            <person name="Reinhart S."/>
            <person name="Benedict M.N."/>
            <person name="Youngblut N.D."/>
            <person name="Metcalf M.E."/>
            <person name="Whitaker R.J."/>
            <person name="Metcalf W.W."/>
        </authorList>
    </citation>
    <scope>NUCLEOTIDE SEQUENCE [LARGE SCALE GENOMIC DNA]</scope>
    <source>
        <strain evidence="1 2">Z-7289</strain>
    </source>
</reference>
<dbReference type="InterPro" id="IPR023198">
    <property type="entry name" value="PGP-like_dom2"/>
</dbReference>
<dbReference type="Gene3D" id="3.40.50.1000">
    <property type="entry name" value="HAD superfamily/HAD-like"/>
    <property type="match status" value="1"/>
</dbReference>
<dbReference type="OrthoDB" id="372496at2157"/>
<dbReference type="PATRIC" id="fig|1434111.4.peg.2415"/>
<dbReference type="SFLD" id="SFLDS00003">
    <property type="entry name" value="Haloacid_Dehalogenase"/>
    <property type="match status" value="1"/>
</dbReference>
<dbReference type="PANTHER" id="PTHR43434">
    <property type="entry name" value="PHOSPHOGLYCOLATE PHOSPHATASE"/>
    <property type="match status" value="1"/>
</dbReference>
<organism evidence="1 2">
    <name type="scientific">Methanosarcina lacustris Z-7289</name>
    <dbReference type="NCBI Taxonomy" id="1434111"/>
    <lineage>
        <taxon>Archaea</taxon>
        <taxon>Methanobacteriati</taxon>
        <taxon>Methanobacteriota</taxon>
        <taxon>Stenosarchaea group</taxon>
        <taxon>Methanomicrobia</taxon>
        <taxon>Methanosarcinales</taxon>
        <taxon>Methanosarcinaceae</taxon>
        <taxon>Methanosarcina</taxon>
    </lineage>
</organism>
<accession>A0A0E3WSP6</accession>
<dbReference type="Gene3D" id="1.10.150.240">
    <property type="entry name" value="Putative phosphatase, domain 2"/>
    <property type="match status" value="1"/>
</dbReference>
<dbReference type="InterPro" id="IPR036412">
    <property type="entry name" value="HAD-like_sf"/>
</dbReference>
<dbReference type="Pfam" id="PF00702">
    <property type="entry name" value="Hydrolase"/>
    <property type="match status" value="1"/>
</dbReference>